<evidence type="ECO:0000313" key="2">
    <source>
        <dbReference type="Proteomes" id="UP000317369"/>
    </source>
</evidence>
<gene>
    <name evidence="1" type="ORF">KS4_31560</name>
</gene>
<accession>A0A517YXY0</accession>
<sequence length="339" mass="38834">MGYNVGMSEKEAKNLGNAFAVEGSGGVCGYSFGCNFSKLKYPVEAAVWSVLPLCDWFVFAVGKSEDDTMERVLSIKNDPDLPIAKERFVIVETEWPAVQIDGTVLSIEANKALDAAEKVAQENGLTWGFYIQADEVIHEDDLKAVADSMVHWKDVPKVKALQFRYHHFVLDYKTVDPWMYHKACRVMRLDGSTRIFGDACGPGLPNYEGPKNDGYLDKNHLGSYVQWAATPAKAGHNVFAKRARVFHYGWVKSKEDLDEKFQMVEKLWWGTLDEAEKERRKNNKFGRFIERYPFLKKFKGSHPKMVDDLIAKHEEFAKVPNRWLNPRFYLEVLRHGFHG</sequence>
<protein>
    <submittedName>
        <fullName evidence="1">Uncharacterized protein</fullName>
    </submittedName>
</protein>
<organism evidence="1 2">
    <name type="scientific">Poriferisphaera corsica</name>
    <dbReference type="NCBI Taxonomy" id="2528020"/>
    <lineage>
        <taxon>Bacteria</taxon>
        <taxon>Pseudomonadati</taxon>
        <taxon>Planctomycetota</taxon>
        <taxon>Phycisphaerae</taxon>
        <taxon>Phycisphaerales</taxon>
        <taxon>Phycisphaeraceae</taxon>
        <taxon>Poriferisphaera</taxon>
    </lineage>
</organism>
<dbReference type="KEGG" id="pcor:KS4_31560"/>
<keyword evidence="2" id="KW-1185">Reference proteome</keyword>
<dbReference type="Proteomes" id="UP000317369">
    <property type="component" value="Chromosome"/>
</dbReference>
<dbReference type="EMBL" id="CP036425">
    <property type="protein sequence ID" value="QDU35078.1"/>
    <property type="molecule type" value="Genomic_DNA"/>
</dbReference>
<evidence type="ECO:0000313" key="1">
    <source>
        <dbReference type="EMBL" id="QDU35078.1"/>
    </source>
</evidence>
<proteinExistence type="predicted"/>
<name>A0A517YXY0_9BACT</name>
<reference evidence="1 2" key="1">
    <citation type="submission" date="2019-02" db="EMBL/GenBank/DDBJ databases">
        <title>Deep-cultivation of Planctomycetes and their phenomic and genomic characterization uncovers novel biology.</title>
        <authorList>
            <person name="Wiegand S."/>
            <person name="Jogler M."/>
            <person name="Boedeker C."/>
            <person name="Pinto D."/>
            <person name="Vollmers J."/>
            <person name="Rivas-Marin E."/>
            <person name="Kohn T."/>
            <person name="Peeters S.H."/>
            <person name="Heuer A."/>
            <person name="Rast P."/>
            <person name="Oberbeckmann S."/>
            <person name="Bunk B."/>
            <person name="Jeske O."/>
            <person name="Meyerdierks A."/>
            <person name="Storesund J.E."/>
            <person name="Kallscheuer N."/>
            <person name="Luecker S."/>
            <person name="Lage O.M."/>
            <person name="Pohl T."/>
            <person name="Merkel B.J."/>
            <person name="Hornburger P."/>
            <person name="Mueller R.-W."/>
            <person name="Bruemmer F."/>
            <person name="Labrenz M."/>
            <person name="Spormann A.M."/>
            <person name="Op den Camp H."/>
            <person name="Overmann J."/>
            <person name="Amann R."/>
            <person name="Jetten M.S.M."/>
            <person name="Mascher T."/>
            <person name="Medema M.H."/>
            <person name="Devos D.P."/>
            <person name="Kaster A.-K."/>
            <person name="Ovreas L."/>
            <person name="Rohde M."/>
            <person name="Galperin M.Y."/>
            <person name="Jogler C."/>
        </authorList>
    </citation>
    <scope>NUCLEOTIDE SEQUENCE [LARGE SCALE GENOMIC DNA]</scope>
    <source>
        <strain evidence="1 2">KS4</strain>
    </source>
</reference>
<dbReference type="AlphaFoldDB" id="A0A517YXY0"/>